<dbReference type="PANTHER" id="PTHR45224:SF16">
    <property type="entry name" value="OS01G0527900 PROTEIN"/>
    <property type="match status" value="1"/>
</dbReference>
<evidence type="ECO:0000313" key="2">
    <source>
        <dbReference type="EMBL" id="KAF8708528.1"/>
    </source>
</evidence>
<proteinExistence type="predicted"/>
<feature type="compositionally biased region" description="Polar residues" evidence="1">
    <location>
        <begin position="180"/>
        <end position="190"/>
    </location>
</feature>
<dbReference type="AlphaFoldDB" id="A0A835ER88"/>
<feature type="compositionally biased region" description="Polar residues" evidence="1">
    <location>
        <begin position="115"/>
        <end position="128"/>
    </location>
</feature>
<keyword evidence="3" id="KW-1185">Reference proteome</keyword>
<evidence type="ECO:0000313" key="3">
    <source>
        <dbReference type="Proteomes" id="UP000636709"/>
    </source>
</evidence>
<evidence type="ECO:0008006" key="4">
    <source>
        <dbReference type="Google" id="ProtNLM"/>
    </source>
</evidence>
<reference evidence="2" key="1">
    <citation type="submission" date="2020-07" db="EMBL/GenBank/DDBJ databases">
        <title>Genome sequence and genetic diversity analysis of an under-domesticated orphan crop, white fonio (Digitaria exilis).</title>
        <authorList>
            <person name="Bennetzen J.L."/>
            <person name="Chen S."/>
            <person name="Ma X."/>
            <person name="Wang X."/>
            <person name="Yssel A.E.J."/>
            <person name="Chaluvadi S.R."/>
            <person name="Johnson M."/>
            <person name="Gangashetty P."/>
            <person name="Hamidou F."/>
            <person name="Sanogo M.D."/>
            <person name="Zwaenepoel A."/>
            <person name="Wallace J."/>
            <person name="Van De Peer Y."/>
            <person name="Van Deynze A."/>
        </authorList>
    </citation>
    <scope>NUCLEOTIDE SEQUENCE</scope>
    <source>
        <tissue evidence="2">Leaves</tissue>
    </source>
</reference>
<protein>
    <recommendedName>
        <fullName evidence="4">No apical meristem-associated C-terminal domain-containing protein</fullName>
    </recommendedName>
</protein>
<gene>
    <name evidence="2" type="ORF">HU200_029893</name>
</gene>
<comment type="caution">
    <text evidence="2">The sequence shown here is derived from an EMBL/GenBank/DDBJ whole genome shotgun (WGS) entry which is preliminary data.</text>
</comment>
<dbReference type="PANTHER" id="PTHR45224">
    <property type="entry name" value="OS01G0527900 PROTEIN-RELATED"/>
    <property type="match status" value="1"/>
</dbReference>
<organism evidence="2 3">
    <name type="scientific">Digitaria exilis</name>
    <dbReference type="NCBI Taxonomy" id="1010633"/>
    <lineage>
        <taxon>Eukaryota</taxon>
        <taxon>Viridiplantae</taxon>
        <taxon>Streptophyta</taxon>
        <taxon>Embryophyta</taxon>
        <taxon>Tracheophyta</taxon>
        <taxon>Spermatophyta</taxon>
        <taxon>Magnoliopsida</taxon>
        <taxon>Liliopsida</taxon>
        <taxon>Poales</taxon>
        <taxon>Poaceae</taxon>
        <taxon>PACMAD clade</taxon>
        <taxon>Panicoideae</taxon>
        <taxon>Panicodae</taxon>
        <taxon>Paniceae</taxon>
        <taxon>Anthephorinae</taxon>
        <taxon>Digitaria</taxon>
    </lineage>
</organism>
<feature type="region of interest" description="Disordered" evidence="1">
    <location>
        <begin position="77"/>
        <end position="128"/>
    </location>
</feature>
<name>A0A835ER88_9POAL</name>
<dbReference type="EMBL" id="JACEFO010001756">
    <property type="protein sequence ID" value="KAF8708528.1"/>
    <property type="molecule type" value="Genomic_DNA"/>
</dbReference>
<feature type="compositionally biased region" description="Basic and acidic residues" evidence="1">
    <location>
        <begin position="197"/>
        <end position="214"/>
    </location>
</feature>
<feature type="compositionally biased region" description="Basic and acidic residues" evidence="1">
    <location>
        <begin position="92"/>
        <end position="101"/>
    </location>
</feature>
<sequence>MNFSPHQFARPFPPQYYPQNFNPFGVQPSYHRQFPTSSYHHSIPFHGNFHHRGDMAGNPSSQVGSTSMFEVGSRGEDSASLVNSPIPPAEITSKDQIRGEEWSDVDSDEGKKGGQMSNTYQNGQSDQQLMEKVHEEYKKVKGTEKPFPFECWWRVVKDEPKWLNRDVATVLRTGKRNKLTTSGAYTSSNQDTEEADQTEHRRPQGQKEAKEQRKGKGKVGKGRLSDDNVGQFNNLQTRKSEVIETMAAAAREHAQAIADMAAADKDKARIEKNQTVYSTDVD</sequence>
<feature type="region of interest" description="Disordered" evidence="1">
    <location>
        <begin position="180"/>
        <end position="236"/>
    </location>
</feature>
<evidence type="ECO:0000256" key="1">
    <source>
        <dbReference type="SAM" id="MobiDB-lite"/>
    </source>
</evidence>
<accession>A0A835ER88</accession>
<dbReference type="Proteomes" id="UP000636709">
    <property type="component" value="Unassembled WGS sequence"/>
</dbReference>